<keyword evidence="2" id="KW-0812">Transmembrane</keyword>
<keyword evidence="2" id="KW-0472">Membrane</keyword>
<reference evidence="4" key="1">
    <citation type="journal article" date="2010" name="PLoS Negl. Trop. Dis.">
        <title>The genome sequence of Trypanosoma brucei gambiense, causative agent of chronic human african trypanosomiasis.</title>
        <authorList>
            <person name="Jackson A.P."/>
            <person name="Sanders M."/>
            <person name="Berry A."/>
            <person name="McQuillan J."/>
            <person name="Aslett M.A."/>
            <person name="Quail M.A."/>
            <person name="Chukualim B."/>
            <person name="Capewell P."/>
            <person name="MacLeod A."/>
            <person name="Melville S.E."/>
            <person name="Gibson W."/>
            <person name="Barry J.D."/>
            <person name="Berriman M."/>
            <person name="Hertz-Fowler C."/>
        </authorList>
    </citation>
    <scope>NUCLEOTIDE SEQUENCE [LARGE SCALE GENOMIC DNA]</scope>
    <source>
        <strain evidence="4">MHOM/CI/86/DAL972</strain>
    </source>
</reference>
<evidence type="ECO:0000256" key="2">
    <source>
        <dbReference type="SAM" id="Phobius"/>
    </source>
</evidence>
<dbReference type="GeneID" id="23860006"/>
<feature type="transmembrane region" description="Helical" evidence="2">
    <location>
        <begin position="123"/>
        <end position="143"/>
    </location>
</feature>
<organism evidence="3 4">
    <name type="scientific">Trypanosoma brucei gambiense (strain MHOM/CI/86/DAL972)</name>
    <dbReference type="NCBI Taxonomy" id="679716"/>
    <lineage>
        <taxon>Eukaryota</taxon>
        <taxon>Discoba</taxon>
        <taxon>Euglenozoa</taxon>
        <taxon>Kinetoplastea</taxon>
        <taxon>Metakinetoplastina</taxon>
        <taxon>Trypanosomatida</taxon>
        <taxon>Trypanosomatidae</taxon>
        <taxon>Trypanosoma</taxon>
    </lineage>
</organism>
<evidence type="ECO:0000313" key="3">
    <source>
        <dbReference type="EMBL" id="CBH10851.1"/>
    </source>
</evidence>
<dbReference type="RefSeq" id="XP_011773138.1">
    <property type="nucleotide sequence ID" value="XM_011774836.1"/>
</dbReference>
<dbReference type="Proteomes" id="UP000002316">
    <property type="component" value="Chromosome 4"/>
</dbReference>
<feature type="region of interest" description="Disordered" evidence="1">
    <location>
        <begin position="51"/>
        <end position="79"/>
    </location>
</feature>
<dbReference type="EMBL" id="FN554967">
    <property type="protein sequence ID" value="CBH10851.1"/>
    <property type="molecule type" value="Genomic_DNA"/>
</dbReference>
<dbReference type="AlphaFoldDB" id="C9ZMH7"/>
<gene>
    <name evidence="3" type="ORF">TbgDal_IV5450</name>
</gene>
<evidence type="ECO:0000256" key="1">
    <source>
        <dbReference type="SAM" id="MobiDB-lite"/>
    </source>
</evidence>
<name>C9ZMH7_TRYB9</name>
<dbReference type="KEGG" id="tbg:TbgDal_IV5450"/>
<evidence type="ECO:0000313" key="4">
    <source>
        <dbReference type="Proteomes" id="UP000002316"/>
    </source>
</evidence>
<sequence length="184" mass="21913">MGSDTSVSLYIKVPRRCGGDMLTSVHTFHKCFFFFSIGPFIQSSIRKRGKDEDEDEERKKKRKEKKEKRKKNRGRWEEKRQQTGEWRVTSFKQIKFSFLILFCVFVFVFVFVFKTVINTFSLLYSSFLLYFILVLLPTIFTTVKRRTHTHKQKKKRKEKETRGGIYFPLSLQLRTGGANKAKKK</sequence>
<accession>C9ZMH7</accession>
<feature type="compositionally biased region" description="Basic residues" evidence="1">
    <location>
        <begin position="59"/>
        <end position="73"/>
    </location>
</feature>
<protein>
    <submittedName>
        <fullName evidence="3">Uncharacterized protein</fullName>
    </submittedName>
</protein>
<proteinExistence type="predicted"/>
<keyword evidence="2" id="KW-1133">Transmembrane helix</keyword>
<feature type="transmembrane region" description="Helical" evidence="2">
    <location>
        <begin position="96"/>
        <end position="117"/>
    </location>
</feature>